<gene>
    <name evidence="2" type="ORF">EZI54_01950</name>
</gene>
<evidence type="ECO:0000313" key="3">
    <source>
        <dbReference type="Proteomes" id="UP000313645"/>
    </source>
</evidence>
<dbReference type="InterPro" id="IPR037522">
    <property type="entry name" value="HD_GYP_dom"/>
</dbReference>
<keyword evidence="3" id="KW-1185">Reference proteome</keyword>
<proteinExistence type="predicted"/>
<dbReference type="SUPFAM" id="SSF109604">
    <property type="entry name" value="HD-domain/PDEase-like"/>
    <property type="match status" value="1"/>
</dbReference>
<dbReference type="InterPro" id="IPR052020">
    <property type="entry name" value="Cyclic_di-GMP/3'3'-cGAMP_PDE"/>
</dbReference>
<reference evidence="2 3" key="1">
    <citation type="submission" date="2019-02" db="EMBL/GenBank/DDBJ databases">
        <title>Marinobacter halodurans sp. nov., a marine bacterium isolated from sea tidal flat.</title>
        <authorList>
            <person name="Yoo Y."/>
            <person name="Lee D.W."/>
            <person name="Kim B.S."/>
            <person name="Kim J.-J."/>
        </authorList>
    </citation>
    <scope>NUCLEOTIDE SEQUENCE [LARGE SCALE GENOMIC DNA]</scope>
    <source>
        <strain evidence="2 3">YJ-S3-2</strain>
    </source>
</reference>
<name>A0ABY1ZQK1_9GAMM</name>
<dbReference type="EMBL" id="SJDL01000002">
    <property type="protein sequence ID" value="TBW59098.1"/>
    <property type="molecule type" value="Genomic_DNA"/>
</dbReference>
<accession>A0ABY1ZQK1</accession>
<organism evidence="2 3">
    <name type="scientific">Marinobacter halodurans</name>
    <dbReference type="NCBI Taxonomy" id="2528979"/>
    <lineage>
        <taxon>Bacteria</taxon>
        <taxon>Pseudomonadati</taxon>
        <taxon>Pseudomonadota</taxon>
        <taxon>Gammaproteobacteria</taxon>
        <taxon>Pseudomonadales</taxon>
        <taxon>Marinobacteraceae</taxon>
        <taxon>Marinobacter</taxon>
    </lineage>
</organism>
<protein>
    <submittedName>
        <fullName evidence="2">HD-GYP domain-containing protein</fullName>
    </submittedName>
</protein>
<dbReference type="Pfam" id="PF11871">
    <property type="entry name" value="DUF3391"/>
    <property type="match status" value="1"/>
</dbReference>
<evidence type="ECO:0000259" key="1">
    <source>
        <dbReference type="PROSITE" id="PS51832"/>
    </source>
</evidence>
<comment type="caution">
    <text evidence="2">The sequence shown here is derived from an EMBL/GenBank/DDBJ whole genome shotgun (WGS) entry which is preliminary data.</text>
</comment>
<dbReference type="PANTHER" id="PTHR45228">
    <property type="entry name" value="CYCLIC DI-GMP PHOSPHODIESTERASE TM_0186-RELATED"/>
    <property type="match status" value="1"/>
</dbReference>
<sequence>MGVRQKKVAVHDLSLGAFVSDLDRPWHETPFPIQGFHIRSQDDIRTLTSYCKWVMIDVAEARDTSEYEASNAPIFARRNAKRTRQEIIELPPIQVRNPQDYPVSSTLKREVRQGKRLLVDVDRALVEVERRIRAGEEPDFSGVHRVARGMAGSVVRHPDAMLWVARLRQHNNRTYRHALNTSIWALVCGRHMGLEPAALENLALGTLLCHVGKLELPPALLRNENRLEASDFERFRTYVEKGVRRLQSADMPRAVINIVQYHRERHNGSGFPARVRGDRIPLLAKIAGLVDYYEALVETRDDQTPMTPAQAVAHLYEMRNIEFQEDLVERFIQSIGIYPTGTLVELSSGERGAVVSHTPGRRLWPRVMVMTDQQRRPLKVARVVNLAEVNEGRQPDQVISVNGCLPFGAEGLDPRHFEVTGAAARWSLKHLLG</sequence>
<evidence type="ECO:0000313" key="2">
    <source>
        <dbReference type="EMBL" id="TBW59098.1"/>
    </source>
</evidence>
<dbReference type="RefSeq" id="WP_131478492.1">
    <property type="nucleotide sequence ID" value="NZ_SJDL01000002.1"/>
</dbReference>
<feature type="domain" description="HD-GYP" evidence="1">
    <location>
        <begin position="152"/>
        <end position="347"/>
    </location>
</feature>
<dbReference type="Gene3D" id="1.10.3210.10">
    <property type="entry name" value="Hypothetical protein af1432"/>
    <property type="match status" value="1"/>
</dbReference>
<dbReference type="Pfam" id="PF13487">
    <property type="entry name" value="HD_5"/>
    <property type="match status" value="1"/>
</dbReference>
<dbReference type="Proteomes" id="UP000313645">
    <property type="component" value="Unassembled WGS sequence"/>
</dbReference>
<dbReference type="PROSITE" id="PS51832">
    <property type="entry name" value="HD_GYP"/>
    <property type="match status" value="1"/>
</dbReference>
<dbReference type="InterPro" id="IPR021812">
    <property type="entry name" value="DUF3391"/>
</dbReference>